<dbReference type="Proteomes" id="UP000481417">
    <property type="component" value="Unassembled WGS sequence"/>
</dbReference>
<protein>
    <submittedName>
        <fullName evidence="1">Uncharacterized protein</fullName>
    </submittedName>
</protein>
<comment type="caution">
    <text evidence="1">The sequence shown here is derived from an EMBL/GenBank/DDBJ whole genome shotgun (WGS) entry which is preliminary data.</text>
</comment>
<organism evidence="1 2">
    <name type="scientific">Paracoccus lichenicola</name>
    <dbReference type="NCBI Taxonomy" id="2665644"/>
    <lineage>
        <taxon>Bacteria</taxon>
        <taxon>Pseudomonadati</taxon>
        <taxon>Pseudomonadota</taxon>
        <taxon>Alphaproteobacteria</taxon>
        <taxon>Rhodobacterales</taxon>
        <taxon>Paracoccaceae</taxon>
        <taxon>Paracoccus</taxon>
    </lineage>
</organism>
<proteinExistence type="predicted"/>
<evidence type="ECO:0000313" key="2">
    <source>
        <dbReference type="Proteomes" id="UP000481417"/>
    </source>
</evidence>
<evidence type="ECO:0000313" key="1">
    <source>
        <dbReference type="EMBL" id="MTD99268.1"/>
    </source>
</evidence>
<keyword evidence="2" id="KW-1185">Reference proteome</keyword>
<dbReference type="EMBL" id="WMBT01000001">
    <property type="protein sequence ID" value="MTD99268.1"/>
    <property type="molecule type" value="Genomic_DNA"/>
</dbReference>
<reference evidence="1 2" key="1">
    <citation type="submission" date="2019-11" db="EMBL/GenBank/DDBJ databases">
        <authorList>
            <person name="Lang L."/>
        </authorList>
    </citation>
    <scope>NUCLEOTIDE SEQUENCE [LARGE SCALE GENOMIC DNA]</scope>
    <source>
        <strain evidence="1 2">YIM 132242</strain>
    </source>
</reference>
<gene>
    <name evidence="1" type="ORF">GIY56_03085</name>
</gene>
<dbReference type="AlphaFoldDB" id="A0A6L6HL73"/>
<dbReference type="RefSeq" id="WP_154763333.1">
    <property type="nucleotide sequence ID" value="NZ_WMBT01000001.1"/>
</dbReference>
<accession>A0A6L6HL73</accession>
<sequence length="86" mass="9638">MTIIERVRANNTPYPAGMMDRMALFAEWTGTTPPETILEDQGDGWTFSTEFLTFCALNGMSIDWVWLGDEKSLVLEAHNAALRGRA</sequence>
<name>A0A6L6HL73_9RHOB</name>